<dbReference type="Proteomes" id="UP001417504">
    <property type="component" value="Unassembled WGS sequence"/>
</dbReference>
<dbReference type="PANTHER" id="PTHR12202">
    <property type="entry name" value="ESF1 HOMOLOG"/>
    <property type="match status" value="1"/>
</dbReference>
<feature type="compositionally biased region" description="Basic and acidic residues" evidence="1">
    <location>
        <begin position="565"/>
        <end position="583"/>
    </location>
</feature>
<feature type="region of interest" description="Disordered" evidence="1">
    <location>
        <begin position="614"/>
        <end position="721"/>
    </location>
</feature>
<keyword evidence="4" id="KW-1185">Reference proteome</keyword>
<sequence>MGVKSENNNMEEKKQKQKQKQKTKTKEAPERRTETIEDPRFALVQFDPRFQRPPKHQSKVPIDPRFQRMFHDSTFSSSPTAAVDKRGKPNNVRDSQNHLRKYYRQDDEDEDEDDEEKKKDIKVAVVDDDEEIEIGGSKSGTESQSELEEESDGGRCRRRRRRRRRRRLLMRMRVENVPVIEKETKRLAIVNMDWSQVRAVDLYVLLTSFLPKNGQLMSVTVYPSEFGLKCMEEEAVHGPIGLFDSDKDESNDSDDNDDNEEIGDEKIRAYEKRRMRYYYAVVECDSVATADCLYKTCDGTEFERTSNVLDLRFIPDSMEFKHPPRDVATEVPTNYEGLDFHTRALQHSKPNLTWEEDEPQRSKILRRKFNADQLAKLELDEFLASDDGESSDDEEADDQSGKEVKKEKYLPLLKDENGSDVEAEENDKDMEVTFNSGLENLSKRRHEKSKQESETVWEASLRKSREKKLARRNKSNKSSEVESSDADTEASEDFEQPDDFFIEEPTSKNDKVGKGTRKEKKQKGNDVDQGVSRAELELLLADNQGAEQSLKGYNLKPKKTKGKRVKDIPSEDKIPEVDDNDPRFEARFNSFDFALDPTDPMFERSATYVRMLAQKQKGAGKHVKPANLSELPPDTAAEEDEELQSESVSKDKSKYEMLSKARSLKRKAQLAEEKKRANDKRIKRSKKHAPMQSDGTLQKKDKHGLSRTIQSLKEKAKALRN</sequence>
<feature type="compositionally biased region" description="Basic and acidic residues" evidence="1">
    <location>
        <begin position="24"/>
        <end position="40"/>
    </location>
</feature>
<dbReference type="InterPro" id="IPR039754">
    <property type="entry name" value="Esf1"/>
</dbReference>
<feature type="compositionally biased region" description="Acidic residues" evidence="1">
    <location>
        <begin position="418"/>
        <end position="428"/>
    </location>
</feature>
<feature type="domain" description="ESF1 RRM" evidence="2">
    <location>
        <begin position="184"/>
        <end position="329"/>
    </location>
</feature>
<evidence type="ECO:0000313" key="4">
    <source>
        <dbReference type="Proteomes" id="UP001417504"/>
    </source>
</evidence>
<feature type="region of interest" description="Disordered" evidence="1">
    <location>
        <begin position="550"/>
        <end position="583"/>
    </location>
</feature>
<feature type="region of interest" description="Disordered" evidence="1">
    <location>
        <begin position="382"/>
        <end position="531"/>
    </location>
</feature>
<comment type="caution">
    <text evidence="3">The sequence shown here is derived from an EMBL/GenBank/DDBJ whole genome shotgun (WGS) entry which is preliminary data.</text>
</comment>
<name>A0AAP0P6M4_9MAGN</name>
<proteinExistence type="predicted"/>
<dbReference type="GO" id="GO:0003723">
    <property type="term" value="F:RNA binding"/>
    <property type="evidence" value="ECO:0007669"/>
    <property type="project" value="TreeGrafter"/>
</dbReference>
<protein>
    <recommendedName>
        <fullName evidence="2">ESF1 RRM domain-containing protein</fullName>
    </recommendedName>
</protein>
<feature type="region of interest" description="Disordered" evidence="1">
    <location>
        <begin position="241"/>
        <end position="265"/>
    </location>
</feature>
<feature type="compositionally biased region" description="Basic and acidic residues" evidence="1">
    <location>
        <begin position="669"/>
        <end position="680"/>
    </location>
</feature>
<evidence type="ECO:0000256" key="1">
    <source>
        <dbReference type="SAM" id="MobiDB-lite"/>
    </source>
</evidence>
<feature type="compositionally biased region" description="Acidic residues" evidence="1">
    <location>
        <begin position="482"/>
        <end position="502"/>
    </location>
</feature>
<reference evidence="3 4" key="1">
    <citation type="submission" date="2024-01" db="EMBL/GenBank/DDBJ databases">
        <title>Genome assemblies of Stephania.</title>
        <authorList>
            <person name="Yang L."/>
        </authorList>
    </citation>
    <scope>NUCLEOTIDE SEQUENCE [LARGE SCALE GENOMIC DNA]</scope>
    <source>
        <strain evidence="3">QJT</strain>
        <tissue evidence="3">Leaf</tissue>
    </source>
</reference>
<dbReference type="PANTHER" id="PTHR12202:SF0">
    <property type="entry name" value="ESF1 HOMOLOG"/>
    <property type="match status" value="1"/>
</dbReference>
<dbReference type="EMBL" id="JBBNAE010000004">
    <property type="protein sequence ID" value="KAK9129401.1"/>
    <property type="molecule type" value="Genomic_DNA"/>
</dbReference>
<feature type="compositionally biased region" description="Acidic residues" evidence="1">
    <location>
        <begin position="382"/>
        <end position="398"/>
    </location>
</feature>
<feature type="compositionally biased region" description="Basic and acidic residues" evidence="1">
    <location>
        <begin position="399"/>
        <end position="417"/>
    </location>
</feature>
<organism evidence="3 4">
    <name type="scientific">Stephania japonica</name>
    <dbReference type="NCBI Taxonomy" id="461633"/>
    <lineage>
        <taxon>Eukaryota</taxon>
        <taxon>Viridiplantae</taxon>
        <taxon>Streptophyta</taxon>
        <taxon>Embryophyta</taxon>
        <taxon>Tracheophyta</taxon>
        <taxon>Spermatophyta</taxon>
        <taxon>Magnoliopsida</taxon>
        <taxon>Ranunculales</taxon>
        <taxon>Menispermaceae</taxon>
        <taxon>Menispermoideae</taxon>
        <taxon>Cissampelideae</taxon>
        <taxon>Stephania</taxon>
    </lineage>
</organism>
<dbReference type="Pfam" id="PF25121">
    <property type="entry name" value="RRM_ESF1"/>
    <property type="match status" value="1"/>
</dbReference>
<feature type="compositionally biased region" description="Basic residues" evidence="1">
    <location>
        <begin position="462"/>
        <end position="475"/>
    </location>
</feature>
<dbReference type="AlphaFoldDB" id="A0AAP0P6M4"/>
<feature type="compositionally biased region" description="Basic and acidic residues" evidence="1">
    <location>
        <begin position="648"/>
        <end position="659"/>
    </location>
</feature>
<feature type="compositionally biased region" description="Acidic residues" evidence="1">
    <location>
        <begin position="106"/>
        <end position="115"/>
    </location>
</feature>
<feature type="compositionally biased region" description="Basic and acidic residues" evidence="1">
    <location>
        <begin position="712"/>
        <end position="721"/>
    </location>
</feature>
<accession>A0AAP0P6M4</accession>
<feature type="region of interest" description="Disordered" evidence="1">
    <location>
        <begin position="1"/>
        <end position="160"/>
    </location>
</feature>
<dbReference type="InterPro" id="IPR056750">
    <property type="entry name" value="RRM_ESF1"/>
</dbReference>
<feature type="compositionally biased region" description="Acidic residues" evidence="1">
    <location>
        <begin position="251"/>
        <end position="263"/>
    </location>
</feature>
<gene>
    <name evidence="3" type="ORF">Sjap_009888</name>
</gene>
<evidence type="ECO:0000259" key="2">
    <source>
        <dbReference type="Pfam" id="PF25121"/>
    </source>
</evidence>
<dbReference type="GO" id="GO:0006364">
    <property type="term" value="P:rRNA processing"/>
    <property type="evidence" value="ECO:0007669"/>
    <property type="project" value="InterPro"/>
</dbReference>
<evidence type="ECO:0000313" key="3">
    <source>
        <dbReference type="EMBL" id="KAK9129401.1"/>
    </source>
</evidence>